<organism evidence="1 2">
    <name type="scientific">Colletotrichum lupini</name>
    <dbReference type="NCBI Taxonomy" id="145971"/>
    <lineage>
        <taxon>Eukaryota</taxon>
        <taxon>Fungi</taxon>
        <taxon>Dikarya</taxon>
        <taxon>Ascomycota</taxon>
        <taxon>Pezizomycotina</taxon>
        <taxon>Sordariomycetes</taxon>
        <taxon>Hypocreomycetidae</taxon>
        <taxon>Glomerellales</taxon>
        <taxon>Glomerellaceae</taxon>
        <taxon>Colletotrichum</taxon>
        <taxon>Colletotrichum acutatum species complex</taxon>
    </lineage>
</organism>
<accession>A0A9Q8WF12</accession>
<sequence length="162" mass="17860">MSVFRSPILCLLEWSTPPPSAAPEPGVPLGGQRCWASPVASGEWSQEKDLSMESVIWRSGAVSCKRSAWLRPGHCDAGTDRERQTACKPARRKHLWGSDKQCNDLPCQNLARRVEIMQLSVSLTRAASWLGTSNHDTKALQISTPYQAARNNHILDLIVAAK</sequence>
<evidence type="ECO:0000313" key="2">
    <source>
        <dbReference type="Proteomes" id="UP000830671"/>
    </source>
</evidence>
<dbReference type="EMBL" id="CP019475">
    <property type="protein sequence ID" value="UQC80392.1"/>
    <property type="molecule type" value="Genomic_DNA"/>
</dbReference>
<keyword evidence="2" id="KW-1185">Reference proteome</keyword>
<dbReference type="AlphaFoldDB" id="A0A9Q8WF12"/>
<dbReference type="RefSeq" id="XP_049142023.1">
    <property type="nucleotide sequence ID" value="XM_049284880.1"/>
</dbReference>
<proteinExistence type="predicted"/>
<dbReference type="Proteomes" id="UP000830671">
    <property type="component" value="Chromosome 3"/>
</dbReference>
<protein>
    <submittedName>
        <fullName evidence="1">Uncharacterized protein</fullName>
    </submittedName>
</protein>
<gene>
    <name evidence="1" type="ORF">CLUP02_05875</name>
</gene>
<name>A0A9Q8WF12_9PEZI</name>
<evidence type="ECO:0000313" key="1">
    <source>
        <dbReference type="EMBL" id="UQC80392.1"/>
    </source>
</evidence>
<dbReference type="KEGG" id="clup:CLUP02_05875"/>
<reference evidence="1" key="1">
    <citation type="journal article" date="2021" name="Mol. Plant Microbe Interact.">
        <title>Complete Genome Sequence of the Plant-Pathogenic Fungus Colletotrichum lupini.</title>
        <authorList>
            <person name="Baroncelli R."/>
            <person name="Pensec F."/>
            <person name="Da Lio D."/>
            <person name="Boufleur T."/>
            <person name="Vicente I."/>
            <person name="Sarrocco S."/>
            <person name="Picot A."/>
            <person name="Baraldi E."/>
            <person name="Sukno S."/>
            <person name="Thon M."/>
            <person name="Le Floch G."/>
        </authorList>
    </citation>
    <scope>NUCLEOTIDE SEQUENCE</scope>
    <source>
        <strain evidence="1">IMI 504893</strain>
    </source>
</reference>
<dbReference type="GeneID" id="73339890"/>